<dbReference type="EMBL" id="CAJNOQ010013179">
    <property type="protein sequence ID" value="CAF1316061.1"/>
    <property type="molecule type" value="Genomic_DNA"/>
</dbReference>
<feature type="domain" description="Dynein heavy chain coiled coil stalk" evidence="1">
    <location>
        <begin position="292"/>
        <end position="398"/>
    </location>
</feature>
<name>A0A815F8X2_9BILA</name>
<dbReference type="OrthoDB" id="10071015at2759"/>
<dbReference type="PANTHER" id="PTHR45703">
    <property type="entry name" value="DYNEIN HEAVY CHAIN"/>
    <property type="match status" value="1"/>
</dbReference>
<dbReference type="GO" id="GO:0030286">
    <property type="term" value="C:dynein complex"/>
    <property type="evidence" value="ECO:0007669"/>
    <property type="project" value="InterPro"/>
</dbReference>
<dbReference type="GO" id="GO:0045505">
    <property type="term" value="F:dynein intermediate chain binding"/>
    <property type="evidence" value="ECO:0007669"/>
    <property type="project" value="InterPro"/>
</dbReference>
<dbReference type="GO" id="GO:0007018">
    <property type="term" value="P:microtubule-based movement"/>
    <property type="evidence" value="ECO:0007669"/>
    <property type="project" value="InterPro"/>
</dbReference>
<comment type="caution">
    <text evidence="2">The sequence shown here is derived from an EMBL/GenBank/DDBJ whole genome shotgun (WGS) entry which is preliminary data.</text>
</comment>
<protein>
    <recommendedName>
        <fullName evidence="1">Dynein heavy chain coiled coil stalk domain-containing protein</fullName>
    </recommendedName>
</protein>
<dbReference type="Proteomes" id="UP000681722">
    <property type="component" value="Unassembled WGS sequence"/>
</dbReference>
<dbReference type="PANTHER" id="PTHR45703:SF36">
    <property type="entry name" value="DYNEIN HEAVY CHAIN, CYTOPLASMIC"/>
    <property type="match status" value="1"/>
</dbReference>
<feature type="non-terminal residue" evidence="2">
    <location>
        <position position="1"/>
    </location>
</feature>
<gene>
    <name evidence="2" type="ORF">GPM918_LOCUS29236</name>
    <name evidence="3" type="ORF">SRO942_LOCUS29801</name>
</gene>
<organism evidence="2 4">
    <name type="scientific">Didymodactylos carnosus</name>
    <dbReference type="NCBI Taxonomy" id="1234261"/>
    <lineage>
        <taxon>Eukaryota</taxon>
        <taxon>Metazoa</taxon>
        <taxon>Spiralia</taxon>
        <taxon>Gnathifera</taxon>
        <taxon>Rotifera</taxon>
        <taxon>Eurotatoria</taxon>
        <taxon>Bdelloidea</taxon>
        <taxon>Philodinida</taxon>
        <taxon>Philodinidae</taxon>
        <taxon>Didymodactylos</taxon>
    </lineage>
</organism>
<sequence>SKGYWNKLIYDDTSCLKASTPIYNDSFSVFIMIKDRFSYRQTLKNFIHILYNNSKQLKNQPELVLFDFNSHIPVQIPSPYNNISKYPHIKLIRFDCLIPCISKDETCNLCLYPYHYFNCWVALTLSLCHLKYDRIIHFENDLYPNNLFNLYNYIGPQSWTFRTPDKYYTFSFSTTRKILIEFLYVLPDFLVEDADTSLGSDQPFIYYTNLTRCPEYLLHLEHEGGMKDGDPVKSRIRSQWRLYLYLQRYGNPSGGNIQKGGIGGNNQKYYCNDKNITCNLIFRKFISFWELYCIRKNDIIELSSFVHPPRAVKLFMETVCILFKQNQPHEWRTCQHLLRDINFLQMLVNFDYENGVSDEIMQELKSYIDQPEFQPETVGNASASAKSICNWVHAIYEYQNIKRSMV</sequence>
<evidence type="ECO:0000259" key="1">
    <source>
        <dbReference type="Pfam" id="PF12777"/>
    </source>
</evidence>
<dbReference type="InterPro" id="IPR024743">
    <property type="entry name" value="Dynein_HC_stalk"/>
</dbReference>
<dbReference type="GO" id="GO:0051959">
    <property type="term" value="F:dynein light intermediate chain binding"/>
    <property type="evidence" value="ECO:0007669"/>
    <property type="project" value="InterPro"/>
</dbReference>
<evidence type="ECO:0000313" key="4">
    <source>
        <dbReference type="Proteomes" id="UP000663829"/>
    </source>
</evidence>
<accession>A0A815F8X2</accession>
<evidence type="ECO:0000313" key="3">
    <source>
        <dbReference type="EMBL" id="CAF4158006.1"/>
    </source>
</evidence>
<proteinExistence type="predicted"/>
<dbReference type="InterPro" id="IPR026983">
    <property type="entry name" value="DHC"/>
</dbReference>
<keyword evidence="4" id="KW-1185">Reference proteome</keyword>
<reference evidence="2" key="1">
    <citation type="submission" date="2021-02" db="EMBL/GenBank/DDBJ databases">
        <authorList>
            <person name="Nowell W R."/>
        </authorList>
    </citation>
    <scope>NUCLEOTIDE SEQUENCE</scope>
</reference>
<dbReference type="Proteomes" id="UP000663829">
    <property type="component" value="Unassembled WGS sequence"/>
</dbReference>
<dbReference type="Gene3D" id="1.20.920.20">
    <property type="match status" value="1"/>
</dbReference>
<evidence type="ECO:0000313" key="2">
    <source>
        <dbReference type="EMBL" id="CAF1316061.1"/>
    </source>
</evidence>
<dbReference type="Pfam" id="PF12777">
    <property type="entry name" value="MT"/>
    <property type="match status" value="1"/>
</dbReference>
<dbReference type="EMBL" id="CAJOBC010045178">
    <property type="protein sequence ID" value="CAF4158006.1"/>
    <property type="molecule type" value="Genomic_DNA"/>
</dbReference>
<dbReference type="AlphaFoldDB" id="A0A815F8X2"/>